<keyword evidence="3" id="KW-0460">Magnesium</keyword>
<feature type="domain" description="MobA-like NTP transferase" evidence="6">
    <location>
        <begin position="5"/>
        <end position="156"/>
    </location>
</feature>
<keyword evidence="4" id="KW-0342">GTP-binding</keyword>
<evidence type="ECO:0000313" key="8">
    <source>
        <dbReference type="Proteomes" id="UP000654108"/>
    </source>
</evidence>
<dbReference type="GO" id="GO:0016779">
    <property type="term" value="F:nucleotidyltransferase activity"/>
    <property type="evidence" value="ECO:0007669"/>
    <property type="project" value="UniProtKB-KW"/>
</dbReference>
<evidence type="ECO:0000259" key="6">
    <source>
        <dbReference type="Pfam" id="PF12804"/>
    </source>
</evidence>
<dbReference type="AlphaFoldDB" id="A0A927FTJ3"/>
<organism evidence="7 8">
    <name type="scientific">Devosia oryzisoli</name>
    <dbReference type="NCBI Taxonomy" id="2774138"/>
    <lineage>
        <taxon>Bacteria</taxon>
        <taxon>Pseudomonadati</taxon>
        <taxon>Pseudomonadota</taxon>
        <taxon>Alphaproteobacteria</taxon>
        <taxon>Hyphomicrobiales</taxon>
        <taxon>Devosiaceae</taxon>
        <taxon>Devosia</taxon>
    </lineage>
</organism>
<dbReference type="PANTHER" id="PTHR19136:SF52">
    <property type="entry name" value="2,3,4,5-TETRAHYDROPYRIDINE-2,6-DICARBOXYLATE N-SUCCINYLTRANSFERASE"/>
    <property type="match status" value="1"/>
</dbReference>
<evidence type="ECO:0000313" key="7">
    <source>
        <dbReference type="EMBL" id="MBD8064889.1"/>
    </source>
</evidence>
<comment type="caution">
    <text evidence="7">The sequence shown here is derived from an EMBL/GenBank/DDBJ whole genome shotgun (WGS) entry which is preliminary data.</text>
</comment>
<dbReference type="CDD" id="cd02503">
    <property type="entry name" value="MobA"/>
    <property type="match status" value="1"/>
</dbReference>
<proteinExistence type="predicted"/>
<gene>
    <name evidence="7" type="ORF">IC608_05295</name>
</gene>
<dbReference type="Gene3D" id="3.90.550.10">
    <property type="entry name" value="Spore Coat Polysaccharide Biosynthesis Protein SpsA, Chain A"/>
    <property type="match status" value="1"/>
</dbReference>
<dbReference type="GO" id="GO:0006777">
    <property type="term" value="P:Mo-molybdopterin cofactor biosynthetic process"/>
    <property type="evidence" value="ECO:0007669"/>
    <property type="project" value="UniProtKB-KW"/>
</dbReference>
<dbReference type="EMBL" id="JACYFU010000001">
    <property type="protein sequence ID" value="MBD8064889.1"/>
    <property type="molecule type" value="Genomic_DNA"/>
</dbReference>
<dbReference type="Pfam" id="PF12804">
    <property type="entry name" value="NTP_transf_3"/>
    <property type="match status" value="1"/>
</dbReference>
<evidence type="ECO:0000256" key="3">
    <source>
        <dbReference type="ARBA" id="ARBA00022842"/>
    </source>
</evidence>
<dbReference type="InterPro" id="IPR013482">
    <property type="entry name" value="Molybde_CF_guanTrfase"/>
</dbReference>
<evidence type="ECO:0000256" key="4">
    <source>
        <dbReference type="ARBA" id="ARBA00023134"/>
    </source>
</evidence>
<keyword evidence="8" id="KW-1185">Reference proteome</keyword>
<dbReference type="InterPro" id="IPR029044">
    <property type="entry name" value="Nucleotide-diphossugar_trans"/>
</dbReference>
<keyword evidence="7" id="KW-0548">Nucleotidyltransferase</keyword>
<dbReference type="GO" id="GO:0005525">
    <property type="term" value="F:GTP binding"/>
    <property type="evidence" value="ECO:0007669"/>
    <property type="project" value="UniProtKB-KW"/>
</dbReference>
<dbReference type="SUPFAM" id="SSF53448">
    <property type="entry name" value="Nucleotide-diphospho-sugar transferases"/>
    <property type="match status" value="1"/>
</dbReference>
<dbReference type="InterPro" id="IPR025877">
    <property type="entry name" value="MobA-like_NTP_Trfase"/>
</dbReference>
<evidence type="ECO:0000256" key="2">
    <source>
        <dbReference type="ARBA" id="ARBA00022741"/>
    </source>
</evidence>
<dbReference type="Proteomes" id="UP000654108">
    <property type="component" value="Unassembled WGS sequence"/>
</dbReference>
<keyword evidence="1" id="KW-0808">Transferase</keyword>
<protein>
    <submittedName>
        <fullName evidence="7">Molybdenum cofactor guanylyltransferase</fullName>
    </submittedName>
</protein>
<evidence type="ECO:0000256" key="1">
    <source>
        <dbReference type="ARBA" id="ARBA00022679"/>
    </source>
</evidence>
<reference evidence="7" key="1">
    <citation type="submission" date="2020-09" db="EMBL/GenBank/DDBJ databases">
        <title>Genome seq and assembly of Devosia sp.</title>
        <authorList>
            <person name="Chhetri G."/>
        </authorList>
    </citation>
    <scope>NUCLEOTIDE SEQUENCE</scope>
    <source>
        <strain evidence="7">PTR5</strain>
    </source>
</reference>
<dbReference type="PANTHER" id="PTHR19136">
    <property type="entry name" value="MOLYBDENUM COFACTOR GUANYLYLTRANSFERASE"/>
    <property type="match status" value="1"/>
</dbReference>
<keyword evidence="2" id="KW-0547">Nucleotide-binding</keyword>
<dbReference type="GO" id="GO:0009085">
    <property type="term" value="P:lysine biosynthetic process"/>
    <property type="evidence" value="ECO:0007669"/>
    <property type="project" value="TreeGrafter"/>
</dbReference>
<dbReference type="RefSeq" id="WP_191773281.1">
    <property type="nucleotide sequence ID" value="NZ_JACYFU010000001.1"/>
</dbReference>
<name>A0A927FTJ3_9HYPH</name>
<accession>A0A927FTJ3</accession>
<dbReference type="GO" id="GO:0019877">
    <property type="term" value="P:diaminopimelate biosynthetic process"/>
    <property type="evidence" value="ECO:0007669"/>
    <property type="project" value="TreeGrafter"/>
</dbReference>
<evidence type="ECO:0000256" key="5">
    <source>
        <dbReference type="ARBA" id="ARBA00023150"/>
    </source>
</evidence>
<sequence>MTVFALILAGGAGERLGGVRKAELRVGGKRLVDRVAGRLAAHAEVLLAVRHPAPRAPALSTINDNLAFGGPMAGIAAALEVLSDRPDDDIVLTVAVDTPFLPADYGARLLVPLFQSSSEAAAAGWRDQWYPTNAAYRLGALRRRPLPDRPRRLLEALGAASVAWDEQPRNPFANLNTVDDLIDLQRQAQLSGR</sequence>
<keyword evidence="5" id="KW-0501">Molybdenum cofactor biosynthesis</keyword>